<dbReference type="Proteomes" id="UP001569154">
    <property type="component" value="Unassembled WGS sequence"/>
</dbReference>
<keyword evidence="2" id="KW-1185">Reference proteome</keyword>
<comment type="caution">
    <text evidence="1">The sequence shown here is derived from an EMBL/GenBank/DDBJ whole genome shotgun (WGS) entry which is preliminary data.</text>
</comment>
<dbReference type="RefSeq" id="WP_371735021.1">
    <property type="nucleotide sequence ID" value="NZ_JBGONM010000061.1"/>
</dbReference>
<sequence>MNKNVVIHFGPGKTGSSALQAWCNSNTETLAQHGIYYPAHAVDANGVSSGNVDAIAKRDAKGNRTLDEKKLNTLLAEFDHSDAQTLLLSSEFFFPMLRDIHAQLPDAAYIGYIRDPLELHESDYNQRVKLHSYFLPFHAPVGSFPVVDALARVMNDCKGIDLRLRPYGKGLFIGGSIIADLLSVLLSCKEKFELETAQCSKVVNSSYDYATREFKRLLNYFPIEHLEVNIHRLLQKRPLEGSFVSVVPEKTQETANEAHVKRLEIFIKNRRMQSLLPLLDALKQRTVKSYKNQDAGEHDLLQVASWLTQEDKALFEDIAQIVDAHRHYYLDNPAFWACFPEQDKPNTRKWWKREQVVVTETVAEASICTQSIATFKQRAKVAANVHPPHILASMGEFAMFNGHISFAEQLLSDALARNPKQILALRLINEVRSKVRGSANASD</sequence>
<protein>
    <recommendedName>
        <fullName evidence="3">Sulfotransferase family protein</fullName>
    </recommendedName>
</protein>
<organism evidence="1 2">
    <name type="scientific">Enterovibrio norvegicus</name>
    <dbReference type="NCBI Taxonomy" id="188144"/>
    <lineage>
        <taxon>Bacteria</taxon>
        <taxon>Pseudomonadati</taxon>
        <taxon>Pseudomonadota</taxon>
        <taxon>Gammaproteobacteria</taxon>
        <taxon>Vibrionales</taxon>
        <taxon>Vibrionaceae</taxon>
        <taxon>Enterovibrio</taxon>
    </lineage>
</organism>
<evidence type="ECO:0008006" key="3">
    <source>
        <dbReference type="Google" id="ProtNLM"/>
    </source>
</evidence>
<dbReference type="EMBL" id="JBGONM010000061">
    <property type="protein sequence ID" value="MEZ8083420.1"/>
    <property type="molecule type" value="Genomic_DNA"/>
</dbReference>
<reference evidence="1 2" key="1">
    <citation type="submission" date="2024-06" db="EMBL/GenBank/DDBJ databases">
        <authorList>
            <person name="Steensen K."/>
            <person name="Seneca J."/>
            <person name="Bartlau N."/>
            <person name="Yu A.X."/>
            <person name="Polz M.F."/>
        </authorList>
    </citation>
    <scope>NUCLEOTIDE SEQUENCE [LARGE SCALE GENOMIC DNA]</scope>
    <source>
        <strain evidence="1 2">1F260</strain>
    </source>
</reference>
<proteinExistence type="predicted"/>
<name>A0ABV4L729_9GAMM</name>
<dbReference type="Gene3D" id="3.40.50.300">
    <property type="entry name" value="P-loop containing nucleotide triphosphate hydrolases"/>
    <property type="match status" value="1"/>
</dbReference>
<accession>A0ABV4L729</accession>
<dbReference type="InterPro" id="IPR027417">
    <property type="entry name" value="P-loop_NTPase"/>
</dbReference>
<gene>
    <name evidence="1" type="ORF">ACED35_20080</name>
</gene>
<evidence type="ECO:0000313" key="1">
    <source>
        <dbReference type="EMBL" id="MEZ8083420.1"/>
    </source>
</evidence>
<dbReference type="SUPFAM" id="SSF52540">
    <property type="entry name" value="P-loop containing nucleoside triphosphate hydrolases"/>
    <property type="match status" value="1"/>
</dbReference>
<evidence type="ECO:0000313" key="2">
    <source>
        <dbReference type="Proteomes" id="UP001569154"/>
    </source>
</evidence>